<accession>A0ABM6U446</accession>
<organism evidence="1 2">
    <name type="scientific">Fusobacterium varium ATCC 27725</name>
    <dbReference type="NCBI Taxonomy" id="469618"/>
    <lineage>
        <taxon>Bacteria</taxon>
        <taxon>Fusobacteriati</taxon>
        <taxon>Fusobacteriota</taxon>
        <taxon>Fusobacteriia</taxon>
        <taxon>Fusobacteriales</taxon>
        <taxon>Fusobacteriaceae</taxon>
        <taxon>Fusobacterium</taxon>
    </lineage>
</organism>
<protein>
    <submittedName>
        <fullName evidence="1">Uncharacterized protein</fullName>
    </submittedName>
</protein>
<dbReference type="RefSeq" id="WP_005946814.1">
    <property type="nucleotide sequence ID" value="NZ_CP028103.1"/>
</dbReference>
<dbReference type="EMBL" id="CP028103">
    <property type="protein sequence ID" value="AVQ31101.1"/>
    <property type="molecule type" value="Genomic_DNA"/>
</dbReference>
<evidence type="ECO:0000313" key="2">
    <source>
        <dbReference type="Proteomes" id="UP000241238"/>
    </source>
</evidence>
<dbReference type="Proteomes" id="UP000241238">
    <property type="component" value="Chromosome"/>
</dbReference>
<evidence type="ECO:0000313" key="1">
    <source>
        <dbReference type="EMBL" id="AVQ31101.1"/>
    </source>
</evidence>
<gene>
    <name evidence="1" type="ORF">C4N18_07715</name>
</gene>
<name>A0ABM6U446_FUSVA</name>
<proteinExistence type="predicted"/>
<dbReference type="GeneID" id="77467876"/>
<keyword evidence="2" id="KW-1185">Reference proteome</keyword>
<reference evidence="2" key="1">
    <citation type="journal article" date="2018" name="MSphere">
        <title>Fusobacterium Genomics Using MinION and Illumina Sequencing Enables Genome Completion and Correction.</title>
        <authorList>
            <person name="Todd S.M."/>
            <person name="Settlage R.E."/>
            <person name="Lahmers K.K."/>
            <person name="Slade D.J."/>
        </authorList>
    </citation>
    <scope>NUCLEOTIDE SEQUENCE [LARGE SCALE GENOMIC DNA]</scope>
    <source>
        <strain evidence="2">ATCC 27725</strain>
    </source>
</reference>
<sequence length="283" mass="31681">MIFSFSYSDNTTFDVSARGIYTKEEIILGVTGRIDFEISEVTIRAKNNTNYTYFEVANTEIGNENFIKGQNLKIVNINKGIGNEKHIYFKDNEGNSIDTIKFSLKGTLLFNWNKTNKNPSLIIGYRGEENNTRIASSANNYITVNLSDIKPISLLKINVKKDLYLGKGIAGTSLDTSKGSGYPAEIETTGEYGKNVKFEILNPENIKIVNANNSQDSLKVDVWFEGSTGNSTTIKRNLNEKSTNETTYTGKISNIKIHGKCESNVNSHGKYKGNFRVRVEYDD</sequence>